<name>A0A0F9BAV2_9ZZZZ</name>
<dbReference type="AlphaFoldDB" id="A0A0F9BAV2"/>
<feature type="non-terminal residue" evidence="1">
    <location>
        <position position="64"/>
    </location>
</feature>
<evidence type="ECO:0000313" key="1">
    <source>
        <dbReference type="EMBL" id="KKK87819.1"/>
    </source>
</evidence>
<sequence length="64" mass="7173">MNLLVDDPEKARLNRERVSMGYGNEGYDSASFSMKGVDNVPEPSWDAFYGITGAMTKGWRFLPP</sequence>
<reference evidence="1" key="1">
    <citation type="journal article" date="2015" name="Nature">
        <title>Complex archaea that bridge the gap between prokaryotes and eukaryotes.</title>
        <authorList>
            <person name="Spang A."/>
            <person name="Saw J.H."/>
            <person name="Jorgensen S.L."/>
            <person name="Zaremba-Niedzwiedzka K."/>
            <person name="Martijn J."/>
            <person name="Lind A.E."/>
            <person name="van Eijk R."/>
            <person name="Schleper C."/>
            <person name="Guy L."/>
            <person name="Ettema T.J."/>
        </authorList>
    </citation>
    <scope>NUCLEOTIDE SEQUENCE</scope>
</reference>
<protein>
    <submittedName>
        <fullName evidence="1">Uncharacterized protein</fullName>
    </submittedName>
</protein>
<comment type="caution">
    <text evidence="1">The sequence shown here is derived from an EMBL/GenBank/DDBJ whole genome shotgun (WGS) entry which is preliminary data.</text>
</comment>
<gene>
    <name evidence="1" type="ORF">LCGC14_2749440</name>
</gene>
<organism evidence="1">
    <name type="scientific">marine sediment metagenome</name>
    <dbReference type="NCBI Taxonomy" id="412755"/>
    <lineage>
        <taxon>unclassified sequences</taxon>
        <taxon>metagenomes</taxon>
        <taxon>ecological metagenomes</taxon>
    </lineage>
</organism>
<accession>A0A0F9BAV2</accession>
<proteinExistence type="predicted"/>
<dbReference type="EMBL" id="LAZR01050233">
    <property type="protein sequence ID" value="KKK87819.1"/>
    <property type="molecule type" value="Genomic_DNA"/>
</dbReference>